<dbReference type="Pfam" id="PF02771">
    <property type="entry name" value="Acyl-CoA_dh_N"/>
    <property type="match status" value="1"/>
</dbReference>
<dbReference type="GO" id="GO:0016627">
    <property type="term" value="F:oxidoreductase activity, acting on the CH-CH group of donors"/>
    <property type="evidence" value="ECO:0007669"/>
    <property type="project" value="InterPro"/>
</dbReference>
<comment type="similarity">
    <text evidence="2 6">Belongs to the acyl-CoA dehydrogenase family.</text>
</comment>
<dbReference type="PANTHER" id="PTHR43292:SF4">
    <property type="entry name" value="ACYL-COA DEHYDROGENASE FADE34"/>
    <property type="match status" value="1"/>
</dbReference>
<evidence type="ECO:0000313" key="10">
    <source>
        <dbReference type="EMBL" id="AZG45922.1"/>
    </source>
</evidence>
<evidence type="ECO:0000259" key="8">
    <source>
        <dbReference type="Pfam" id="PF02770"/>
    </source>
</evidence>
<dbReference type="InterPro" id="IPR046373">
    <property type="entry name" value="Acyl-CoA_Oxase/DH_mid-dom_sf"/>
</dbReference>
<feature type="domain" description="Acyl-CoA oxidase/dehydrogenase middle" evidence="8">
    <location>
        <begin position="129"/>
        <end position="224"/>
    </location>
</feature>
<dbReference type="InterPro" id="IPR037069">
    <property type="entry name" value="AcylCoA_DH/ox_N_sf"/>
</dbReference>
<protein>
    <submittedName>
        <fullName evidence="10">Acyl-CoA dehydrogenase FadE17</fullName>
        <ecNumber evidence="10">1.3.99.-</ecNumber>
    </submittedName>
</protein>
<feature type="domain" description="Acyl-CoA dehydrogenase/oxidase C-terminal" evidence="7">
    <location>
        <begin position="236"/>
        <end position="391"/>
    </location>
</feature>
<reference evidence="10 11" key="1">
    <citation type="submission" date="2018-11" db="EMBL/GenBank/DDBJ databases">
        <title>Gordonia insulae sp. nov., isolated from an island soil.</title>
        <authorList>
            <person name="Kim Y.S."/>
            <person name="Kim S.B."/>
        </authorList>
    </citation>
    <scope>NUCLEOTIDE SEQUENCE [LARGE SCALE GENOMIC DNA]</scope>
    <source>
        <strain evidence="10 11">MMS17-SY073</strain>
    </source>
</reference>
<dbReference type="InterPro" id="IPR052161">
    <property type="entry name" value="Mycobact_Acyl-CoA_DH"/>
</dbReference>
<feature type="domain" description="Acyl-CoA dehydrogenase/oxidase N-terminal" evidence="9">
    <location>
        <begin position="6"/>
        <end position="125"/>
    </location>
</feature>
<name>A0A3G8JMW5_9ACTN</name>
<evidence type="ECO:0000259" key="9">
    <source>
        <dbReference type="Pfam" id="PF02771"/>
    </source>
</evidence>
<gene>
    <name evidence="10" type="ORF">D7316_02522</name>
</gene>
<evidence type="ECO:0000256" key="1">
    <source>
        <dbReference type="ARBA" id="ARBA00001974"/>
    </source>
</evidence>
<evidence type="ECO:0000313" key="11">
    <source>
        <dbReference type="Proteomes" id="UP000271469"/>
    </source>
</evidence>
<evidence type="ECO:0000256" key="6">
    <source>
        <dbReference type="RuleBase" id="RU362125"/>
    </source>
</evidence>
<organism evidence="10 11">
    <name type="scientific">Gordonia insulae</name>
    <dbReference type="NCBI Taxonomy" id="2420509"/>
    <lineage>
        <taxon>Bacteria</taxon>
        <taxon>Bacillati</taxon>
        <taxon>Actinomycetota</taxon>
        <taxon>Actinomycetes</taxon>
        <taxon>Mycobacteriales</taxon>
        <taxon>Gordoniaceae</taxon>
        <taxon>Gordonia</taxon>
    </lineage>
</organism>
<dbReference type="AlphaFoldDB" id="A0A3G8JMW5"/>
<keyword evidence="4 6" id="KW-0274">FAD</keyword>
<evidence type="ECO:0000256" key="5">
    <source>
        <dbReference type="ARBA" id="ARBA00023002"/>
    </source>
</evidence>
<evidence type="ECO:0000256" key="2">
    <source>
        <dbReference type="ARBA" id="ARBA00009347"/>
    </source>
</evidence>
<dbReference type="InterPro" id="IPR036250">
    <property type="entry name" value="AcylCo_DH-like_C"/>
</dbReference>
<dbReference type="Gene3D" id="1.20.140.10">
    <property type="entry name" value="Butyryl-CoA Dehydrogenase, subunit A, domain 3"/>
    <property type="match status" value="1"/>
</dbReference>
<sequence length="396" mass="42835">MDYGMTPDLEEFRLQVRAFVAENAPDIAPKAGVRSAENPHELAVLKDWTRKLFAAGYVGGAWPERFGGRGPAHESERDVVIGEELARARTPAAVQGAANLVSNALIDFGTEQQREKYLPGIRSGELIFCQLFSEPNSGSDLASLRTKATRTDAAGYRVSGQKVWTTNGHWADYGYLLARTDPEAPKHRGISAFIVDMRLPGVDVRPLREMTGTSDFNEVFLDDVELAPDALIGEENHGWVIANSSLGHERSGVGANAVRLRRNVAALVELAGRVTIDGRPAIEDGAVLERLGGLSASVEALSALVYANISRWSGKAERVSDGPMAKLMFSELGVEIARLGVELCGEAGILVEGDPQAVDHGRWQDEFLYARAYTIAGGSSEIMRNIIAERGLGLPR</sequence>
<dbReference type="GO" id="GO:0005886">
    <property type="term" value="C:plasma membrane"/>
    <property type="evidence" value="ECO:0007669"/>
    <property type="project" value="TreeGrafter"/>
</dbReference>
<dbReference type="SUPFAM" id="SSF56645">
    <property type="entry name" value="Acyl-CoA dehydrogenase NM domain-like"/>
    <property type="match status" value="1"/>
</dbReference>
<evidence type="ECO:0000259" key="7">
    <source>
        <dbReference type="Pfam" id="PF00441"/>
    </source>
</evidence>
<dbReference type="InterPro" id="IPR009075">
    <property type="entry name" value="AcylCo_DH/oxidase_C"/>
</dbReference>
<dbReference type="FunFam" id="2.40.110.10:FF:000011">
    <property type="entry name" value="Acyl-CoA dehydrogenase FadE34"/>
    <property type="match status" value="1"/>
</dbReference>
<dbReference type="GO" id="GO:0050660">
    <property type="term" value="F:flavin adenine dinucleotide binding"/>
    <property type="evidence" value="ECO:0007669"/>
    <property type="project" value="InterPro"/>
</dbReference>
<comment type="cofactor">
    <cofactor evidence="1 6">
        <name>FAD</name>
        <dbReference type="ChEBI" id="CHEBI:57692"/>
    </cofactor>
</comment>
<dbReference type="KEGG" id="gom:D7316_02522"/>
<accession>A0A3G8JMW5</accession>
<dbReference type="InterPro" id="IPR013786">
    <property type="entry name" value="AcylCoA_DH/ox_N"/>
</dbReference>
<keyword evidence="11" id="KW-1185">Reference proteome</keyword>
<dbReference type="SUPFAM" id="SSF47203">
    <property type="entry name" value="Acyl-CoA dehydrogenase C-terminal domain-like"/>
    <property type="match status" value="1"/>
</dbReference>
<dbReference type="PANTHER" id="PTHR43292">
    <property type="entry name" value="ACYL-COA DEHYDROGENASE"/>
    <property type="match status" value="1"/>
</dbReference>
<dbReference type="InterPro" id="IPR009100">
    <property type="entry name" value="AcylCoA_DH/oxidase_NM_dom_sf"/>
</dbReference>
<dbReference type="EMBL" id="CP033972">
    <property type="protein sequence ID" value="AZG45922.1"/>
    <property type="molecule type" value="Genomic_DNA"/>
</dbReference>
<keyword evidence="5 6" id="KW-0560">Oxidoreductase</keyword>
<dbReference type="Gene3D" id="1.10.540.10">
    <property type="entry name" value="Acyl-CoA dehydrogenase/oxidase, N-terminal domain"/>
    <property type="match status" value="1"/>
</dbReference>
<keyword evidence="3 6" id="KW-0285">Flavoprotein</keyword>
<dbReference type="Gene3D" id="2.40.110.10">
    <property type="entry name" value="Butyryl-CoA Dehydrogenase, subunit A, domain 2"/>
    <property type="match status" value="1"/>
</dbReference>
<evidence type="ECO:0000256" key="3">
    <source>
        <dbReference type="ARBA" id="ARBA00022630"/>
    </source>
</evidence>
<dbReference type="OrthoDB" id="5179760at2"/>
<dbReference type="Pfam" id="PF00441">
    <property type="entry name" value="Acyl-CoA_dh_1"/>
    <property type="match status" value="1"/>
</dbReference>
<dbReference type="RefSeq" id="WP_124708521.1">
    <property type="nucleotide sequence ID" value="NZ_CP033972.1"/>
</dbReference>
<dbReference type="EC" id="1.3.99.-" evidence="10"/>
<dbReference type="InterPro" id="IPR006091">
    <property type="entry name" value="Acyl-CoA_Oxase/DH_mid-dom"/>
</dbReference>
<dbReference type="Pfam" id="PF02770">
    <property type="entry name" value="Acyl-CoA_dh_M"/>
    <property type="match status" value="1"/>
</dbReference>
<dbReference type="Proteomes" id="UP000271469">
    <property type="component" value="Chromosome"/>
</dbReference>
<proteinExistence type="inferred from homology"/>
<evidence type="ECO:0000256" key="4">
    <source>
        <dbReference type="ARBA" id="ARBA00022827"/>
    </source>
</evidence>